<dbReference type="InterPro" id="IPR011032">
    <property type="entry name" value="GroES-like_sf"/>
</dbReference>
<evidence type="ECO:0000256" key="2">
    <source>
        <dbReference type="ARBA" id="ARBA00023002"/>
    </source>
</evidence>
<proteinExistence type="predicted"/>
<accession>A0A3N5A5L8</accession>
<dbReference type="SUPFAM" id="SSF51735">
    <property type="entry name" value="NAD(P)-binding Rossmann-fold domains"/>
    <property type="match status" value="1"/>
</dbReference>
<dbReference type="NCBIfam" id="TIGR02824">
    <property type="entry name" value="quinone_pig3"/>
    <property type="match status" value="1"/>
</dbReference>
<dbReference type="EMBL" id="RKRA01000001">
    <property type="protein sequence ID" value="RPF27051.1"/>
    <property type="molecule type" value="Genomic_DNA"/>
</dbReference>
<dbReference type="GO" id="GO:0070402">
    <property type="term" value="F:NADPH binding"/>
    <property type="evidence" value="ECO:0007669"/>
    <property type="project" value="TreeGrafter"/>
</dbReference>
<dbReference type="Pfam" id="PF00107">
    <property type="entry name" value="ADH_zinc_N"/>
    <property type="match status" value="1"/>
</dbReference>
<dbReference type="InterPro" id="IPR036291">
    <property type="entry name" value="NAD(P)-bd_dom_sf"/>
</dbReference>
<reference evidence="4 5" key="1">
    <citation type="submission" date="2018-11" db="EMBL/GenBank/DDBJ databases">
        <title>Sequencing the genomes of 1000 actinobacteria strains.</title>
        <authorList>
            <person name="Klenk H.-P."/>
        </authorList>
    </citation>
    <scope>NUCLEOTIDE SEQUENCE [LARGE SCALE GENOMIC DNA]</scope>
    <source>
        <strain evidence="4 5">DSM 14418</strain>
    </source>
</reference>
<dbReference type="InterPro" id="IPR013154">
    <property type="entry name" value="ADH-like_N"/>
</dbReference>
<dbReference type="SMART" id="SM00829">
    <property type="entry name" value="PKS_ER"/>
    <property type="match status" value="1"/>
</dbReference>
<evidence type="ECO:0000256" key="1">
    <source>
        <dbReference type="ARBA" id="ARBA00022857"/>
    </source>
</evidence>
<keyword evidence="1" id="KW-0521">NADP</keyword>
<dbReference type="RefSeq" id="WP_123916323.1">
    <property type="nucleotide sequence ID" value="NZ_RKRA01000001.1"/>
</dbReference>
<dbReference type="Gene3D" id="3.90.180.10">
    <property type="entry name" value="Medium-chain alcohol dehydrogenases, catalytic domain"/>
    <property type="match status" value="1"/>
</dbReference>
<dbReference type="PANTHER" id="PTHR48106:SF8">
    <property type="entry name" value="OS02G0805600 PROTEIN"/>
    <property type="match status" value="1"/>
</dbReference>
<dbReference type="Gene3D" id="3.40.50.720">
    <property type="entry name" value="NAD(P)-binding Rossmann-like Domain"/>
    <property type="match status" value="1"/>
</dbReference>
<name>A0A3N5A5L8_9MICO</name>
<comment type="caution">
    <text evidence="4">The sequence shown here is derived from an EMBL/GenBank/DDBJ whole genome shotgun (WGS) entry which is preliminary data.</text>
</comment>
<dbReference type="SUPFAM" id="SSF50129">
    <property type="entry name" value="GroES-like"/>
    <property type="match status" value="1"/>
</dbReference>
<dbReference type="CDD" id="cd05276">
    <property type="entry name" value="p53_inducible_oxidoreductase"/>
    <property type="match status" value="1"/>
</dbReference>
<gene>
    <name evidence="4" type="ORF">EDD32_1511</name>
</gene>
<dbReference type="InterPro" id="IPR014189">
    <property type="entry name" value="Quinone_OxRdtase_PIG3"/>
</dbReference>
<protein>
    <submittedName>
        <fullName evidence="4">Putative PIG3 family NAD(P)H quinone oxidoreductase</fullName>
    </submittedName>
</protein>
<keyword evidence="2" id="KW-0560">Oxidoreductase</keyword>
<sequence length="322" mass="32680">MRAITVTDDQALTVSDLPDPSPGPGEVVVRVAAAGVNRADLLQRAGHYPPPAGSSDVLGLEAAGTVAAVGEGVTDWAVGDEVAALLAGGGYAELVAVPAGQLLPVPAGVDLVDAAALPEAVCTAWSNLVMTGGLHAGETVLVHGGSGGVGSAAIQIAAALGARVLTTAGGPDRTARCRELGADVAVDHRREDVTAAVREATHGRGVDVVLDVLGAGALAANVEMLATGGRLVVIGTQQGRRGELDLGALMTRRASIHATTLRARPVEEKAAVVAEVREHVWPMVQDGRVRPLVQERVPLAEAERAHALLRDGAVFGKVLLVP</sequence>
<organism evidence="4 5">
    <name type="scientific">Georgenia muralis</name>
    <dbReference type="NCBI Taxonomy" id="154117"/>
    <lineage>
        <taxon>Bacteria</taxon>
        <taxon>Bacillati</taxon>
        <taxon>Actinomycetota</taxon>
        <taxon>Actinomycetes</taxon>
        <taxon>Micrococcales</taxon>
        <taxon>Bogoriellaceae</taxon>
        <taxon>Georgenia</taxon>
    </lineage>
</organism>
<feature type="domain" description="Enoyl reductase (ER)" evidence="3">
    <location>
        <begin position="7"/>
        <end position="320"/>
    </location>
</feature>
<dbReference type="Pfam" id="PF08240">
    <property type="entry name" value="ADH_N"/>
    <property type="match status" value="1"/>
</dbReference>
<evidence type="ECO:0000259" key="3">
    <source>
        <dbReference type="SMART" id="SM00829"/>
    </source>
</evidence>
<dbReference type="OrthoDB" id="9780520at2"/>
<dbReference type="InterPro" id="IPR013149">
    <property type="entry name" value="ADH-like_C"/>
</dbReference>
<keyword evidence="5" id="KW-1185">Reference proteome</keyword>
<evidence type="ECO:0000313" key="5">
    <source>
        <dbReference type="Proteomes" id="UP000280726"/>
    </source>
</evidence>
<dbReference type="PANTHER" id="PTHR48106">
    <property type="entry name" value="QUINONE OXIDOREDUCTASE PIG3-RELATED"/>
    <property type="match status" value="1"/>
</dbReference>
<dbReference type="Proteomes" id="UP000280726">
    <property type="component" value="Unassembled WGS sequence"/>
</dbReference>
<evidence type="ECO:0000313" key="4">
    <source>
        <dbReference type="EMBL" id="RPF27051.1"/>
    </source>
</evidence>
<dbReference type="AlphaFoldDB" id="A0A3N5A5L8"/>
<dbReference type="InterPro" id="IPR020843">
    <property type="entry name" value="ER"/>
</dbReference>
<dbReference type="GO" id="GO:0016651">
    <property type="term" value="F:oxidoreductase activity, acting on NAD(P)H"/>
    <property type="evidence" value="ECO:0007669"/>
    <property type="project" value="TreeGrafter"/>
</dbReference>